<dbReference type="SUPFAM" id="SSF50969">
    <property type="entry name" value="YVTN repeat-like/Quinoprotein amine dehydrogenase"/>
    <property type="match status" value="1"/>
</dbReference>
<accession>A0A6G1ZC53</accession>
<protein>
    <submittedName>
        <fullName evidence="1">6-bladed beta-propeller</fullName>
    </submittedName>
</protein>
<dbReference type="InterPro" id="IPR011044">
    <property type="entry name" value="Quino_amine_DH_bsu"/>
</dbReference>
<gene>
    <name evidence="1" type="ORF">GKE01_08260</name>
</gene>
<dbReference type="Gene3D" id="2.120.10.30">
    <property type="entry name" value="TolB, C-terminal domain"/>
    <property type="match status" value="1"/>
</dbReference>
<dbReference type="Pfam" id="PF17170">
    <property type="entry name" value="DUF5128"/>
    <property type="match status" value="1"/>
</dbReference>
<sequence length="368" mass="42058">MGKSTILLFVLSLFTACSGTKDVKEDAGTIILEAGFEGGGKNTPFILSEVFDSVTYLPIRSDDVLIGMIGDIRYHNHRYYILDSQQNMLYVMDETGHILNSISQKGPGPTEYITLQGFDVNPSNEEISLYDNSSKRIQVYSKEGTYLRSIQVDDIIRDFAVLDNGEYLFYTSDFMKGNRRGLWRADKEGRFKEQLVTIDDKFLYGGLYPKYFRRIDDATVGLMGTEDFDRIYHITANSMSVKYKIKTDRVIPEDLRSEPVLDFDKHKGLVYTKNDYVETESLMSLTVTDMKKNMLVFYDKNTGKHWLVTEDSEIVDDIDMYMKSQFCGNNSFIGVLYPGFILSFAVLQKQFPDITSDSNPVLVISHVK</sequence>
<name>A0A6G1ZC53_9BACT</name>
<dbReference type="EMBL" id="WKLP01000010">
    <property type="protein sequence ID" value="MRY11460.1"/>
    <property type="molecule type" value="Genomic_DNA"/>
</dbReference>
<evidence type="ECO:0000313" key="1">
    <source>
        <dbReference type="EMBL" id="MRY11460.1"/>
    </source>
</evidence>
<proteinExistence type="predicted"/>
<dbReference type="PROSITE" id="PS51257">
    <property type="entry name" value="PROKAR_LIPOPROTEIN"/>
    <property type="match status" value="1"/>
</dbReference>
<comment type="caution">
    <text evidence="1">The sequence shown here is derived from an EMBL/GenBank/DDBJ whole genome shotgun (WGS) entry which is preliminary data.</text>
</comment>
<dbReference type="InterPro" id="IPR011042">
    <property type="entry name" value="6-blade_b-propeller_TolB-like"/>
</dbReference>
<organism evidence="1">
    <name type="scientific">Parabacteroides goldsteinii</name>
    <dbReference type="NCBI Taxonomy" id="328812"/>
    <lineage>
        <taxon>Bacteria</taxon>
        <taxon>Pseudomonadati</taxon>
        <taxon>Bacteroidota</taxon>
        <taxon>Bacteroidia</taxon>
        <taxon>Bacteroidales</taxon>
        <taxon>Tannerellaceae</taxon>
        <taxon>Parabacteroides</taxon>
    </lineage>
</organism>
<dbReference type="RefSeq" id="WP_010802725.1">
    <property type="nucleotide sequence ID" value="NZ_CAJSYT010000015.1"/>
</dbReference>
<dbReference type="AlphaFoldDB" id="A0A6G1ZC53"/>
<reference evidence="1" key="1">
    <citation type="journal article" date="2019" name="Nat. Med.">
        <title>A library of human gut bacterial isolates paired with longitudinal multiomics data enables mechanistic microbiome research.</title>
        <authorList>
            <person name="Poyet M."/>
            <person name="Groussin M."/>
            <person name="Gibbons S.M."/>
            <person name="Avila-Pacheco J."/>
            <person name="Jiang X."/>
            <person name="Kearney S.M."/>
            <person name="Perrotta A.R."/>
            <person name="Berdy B."/>
            <person name="Zhao S."/>
            <person name="Lieberman T.D."/>
            <person name="Swanson P.K."/>
            <person name="Smith M."/>
            <person name="Roesemann S."/>
            <person name="Alexander J.E."/>
            <person name="Rich S.A."/>
            <person name="Livny J."/>
            <person name="Vlamakis H."/>
            <person name="Clish C."/>
            <person name="Bullock K."/>
            <person name="Deik A."/>
            <person name="Scott J."/>
            <person name="Pierce K.A."/>
            <person name="Xavier R.J."/>
            <person name="Alm E.J."/>
        </authorList>
    </citation>
    <scope>NUCLEOTIDE SEQUENCE</scope>
    <source>
        <strain evidence="1">BIOML-A4</strain>
    </source>
</reference>